<dbReference type="PIRSF" id="PIRSF006603">
    <property type="entry name" value="DinF"/>
    <property type="match status" value="1"/>
</dbReference>
<dbReference type="Pfam" id="PF01554">
    <property type="entry name" value="MatE"/>
    <property type="match status" value="2"/>
</dbReference>
<keyword evidence="3" id="KW-1003">Cell membrane</keyword>
<dbReference type="RefSeq" id="WP_081048639.1">
    <property type="nucleotide sequence ID" value="NZ_FAUW01000004.1"/>
</dbReference>
<evidence type="ECO:0000256" key="6">
    <source>
        <dbReference type="ARBA" id="ARBA00023136"/>
    </source>
</evidence>
<dbReference type="AlphaFoldDB" id="A0A9W5ATY6"/>
<feature type="transmembrane region" description="Helical" evidence="7">
    <location>
        <begin position="293"/>
        <end position="320"/>
    </location>
</feature>
<name>A0A9W5ATY6_CAMHY</name>
<dbReference type="PANTHER" id="PTHR43823:SF3">
    <property type="entry name" value="MULTIDRUG EXPORT PROTEIN MEPA"/>
    <property type="match status" value="1"/>
</dbReference>
<proteinExistence type="predicted"/>
<keyword evidence="5 7" id="KW-1133">Transmembrane helix</keyword>
<dbReference type="InterPro" id="IPR048279">
    <property type="entry name" value="MdtK-like"/>
</dbReference>
<keyword evidence="4 7" id="KW-0812">Transmembrane</keyword>
<accession>A0A9W5ATY6</accession>
<dbReference type="Proteomes" id="UP000052257">
    <property type="component" value="Unassembled WGS sequence"/>
</dbReference>
<organism evidence="8 9">
    <name type="scientific">Campylobacter hyointestinalis subsp. hyointestinalis</name>
    <dbReference type="NCBI Taxonomy" id="91352"/>
    <lineage>
        <taxon>Bacteria</taxon>
        <taxon>Pseudomonadati</taxon>
        <taxon>Campylobacterota</taxon>
        <taxon>Epsilonproteobacteria</taxon>
        <taxon>Campylobacterales</taxon>
        <taxon>Campylobacteraceae</taxon>
        <taxon>Campylobacter</taxon>
    </lineage>
</organism>
<keyword evidence="6 7" id="KW-0472">Membrane</keyword>
<feature type="transmembrane region" description="Helical" evidence="7">
    <location>
        <begin position="213"/>
        <end position="238"/>
    </location>
</feature>
<evidence type="ECO:0000256" key="3">
    <source>
        <dbReference type="ARBA" id="ARBA00022475"/>
    </source>
</evidence>
<dbReference type="InterPro" id="IPR002528">
    <property type="entry name" value="MATE_fam"/>
</dbReference>
<evidence type="ECO:0000313" key="9">
    <source>
        <dbReference type="Proteomes" id="UP000052257"/>
    </source>
</evidence>
<feature type="transmembrane region" description="Helical" evidence="7">
    <location>
        <begin position="27"/>
        <end position="49"/>
    </location>
</feature>
<evidence type="ECO:0000256" key="7">
    <source>
        <dbReference type="SAM" id="Phobius"/>
    </source>
</evidence>
<dbReference type="GO" id="GO:0042910">
    <property type="term" value="F:xenobiotic transmembrane transporter activity"/>
    <property type="evidence" value="ECO:0007669"/>
    <property type="project" value="InterPro"/>
</dbReference>
<feature type="transmembrane region" description="Helical" evidence="7">
    <location>
        <begin position="70"/>
        <end position="101"/>
    </location>
</feature>
<evidence type="ECO:0000256" key="2">
    <source>
        <dbReference type="ARBA" id="ARBA00022448"/>
    </source>
</evidence>
<reference evidence="8 9" key="1">
    <citation type="submission" date="2015-11" db="EMBL/GenBank/DDBJ databases">
        <authorList>
            <consortium name="Pathogen Informatics"/>
        </authorList>
    </citation>
    <scope>NUCLEOTIDE SEQUENCE [LARGE SCALE GENOMIC DNA]</scope>
    <source>
        <strain evidence="8 9">006A-0191</strain>
    </source>
</reference>
<evidence type="ECO:0000256" key="4">
    <source>
        <dbReference type="ARBA" id="ARBA00022692"/>
    </source>
</evidence>
<keyword evidence="2" id="KW-0813">Transport</keyword>
<gene>
    <name evidence="8" type="primary">mepA</name>
    <name evidence="8" type="ORF">ERS739220_01544</name>
</gene>
<comment type="caution">
    <text evidence="8">The sequence shown here is derived from an EMBL/GenBank/DDBJ whole genome shotgun (WGS) entry which is preliminary data.</text>
</comment>
<feature type="transmembrane region" description="Helical" evidence="7">
    <location>
        <begin position="258"/>
        <end position="281"/>
    </location>
</feature>
<feature type="transmembrane region" description="Helical" evidence="7">
    <location>
        <begin position="361"/>
        <end position="384"/>
    </location>
</feature>
<protein>
    <submittedName>
        <fullName evidence="8">Integral membrane protein</fullName>
    </submittedName>
</protein>
<feature type="transmembrane region" description="Helical" evidence="7">
    <location>
        <begin position="113"/>
        <end position="130"/>
    </location>
</feature>
<dbReference type="InterPro" id="IPR051327">
    <property type="entry name" value="MATE_MepA_subfamily"/>
</dbReference>
<feature type="transmembrane region" description="Helical" evidence="7">
    <location>
        <begin position="326"/>
        <end position="349"/>
    </location>
</feature>
<feature type="transmembrane region" description="Helical" evidence="7">
    <location>
        <begin position="390"/>
        <end position="409"/>
    </location>
</feature>
<dbReference type="GO" id="GO:0015297">
    <property type="term" value="F:antiporter activity"/>
    <property type="evidence" value="ECO:0007669"/>
    <property type="project" value="InterPro"/>
</dbReference>
<dbReference type="EMBL" id="FAUW01000004">
    <property type="protein sequence ID" value="CUU84955.1"/>
    <property type="molecule type" value="Genomic_DNA"/>
</dbReference>
<evidence type="ECO:0000256" key="5">
    <source>
        <dbReference type="ARBA" id="ARBA00022989"/>
    </source>
</evidence>
<feature type="transmembrane region" description="Helical" evidence="7">
    <location>
        <begin position="142"/>
        <end position="162"/>
    </location>
</feature>
<dbReference type="GO" id="GO:0005886">
    <property type="term" value="C:plasma membrane"/>
    <property type="evidence" value="ECO:0007669"/>
    <property type="project" value="UniProtKB-SubCell"/>
</dbReference>
<sequence length="416" mass="46392">MISMLFMSLYFIIDDIFIGKILGVKSLAATGLIMPFIMISFSIIDIIAVGSSVQISLHLVQKDYKKASGIFSFSLIFVVMVSMLFFVLGILSLEWLCLYFIDNIELANLCIEYARIYILFYPFVALYFAIDDYLRIAKKPIYSMILNLIVAIINLVLDYLFLAVFDLGLYSAALATCIGMSIGVLLGLAPFVLQNLNLKISKIYINLNLIKNIILNGSSGFLVSTFSSVFMIVANAILLEISTENSVAILSVLMSVEFFASSFIMGMCGGISPLFSYHFAAKNMRTFKGLLKITFLSAALISFSAFVIVEFWASSIISLFNEDTQFVRLGSSALMIFGLVFLCGWFVEFSDTVFTSINKPIFSLILAIFGDFLSIPLIFILVYFLGVNGVWISMFVAKFIAGICSIIFWKKLQIRL</sequence>
<evidence type="ECO:0000313" key="8">
    <source>
        <dbReference type="EMBL" id="CUU84955.1"/>
    </source>
</evidence>
<dbReference type="PANTHER" id="PTHR43823">
    <property type="entry name" value="SPORULATION PROTEIN YKVU"/>
    <property type="match status" value="1"/>
</dbReference>
<comment type="subcellular location">
    <subcellularLocation>
        <location evidence="1">Cell membrane</location>
        <topology evidence="1">Multi-pass membrane protein</topology>
    </subcellularLocation>
</comment>
<evidence type="ECO:0000256" key="1">
    <source>
        <dbReference type="ARBA" id="ARBA00004651"/>
    </source>
</evidence>
<feature type="transmembrane region" description="Helical" evidence="7">
    <location>
        <begin position="168"/>
        <end position="193"/>
    </location>
</feature>